<dbReference type="Gene3D" id="2.60.120.620">
    <property type="entry name" value="q2cbj1_9rhob like domain"/>
    <property type="match status" value="1"/>
</dbReference>
<dbReference type="EMBL" id="JAFCNB010000025">
    <property type="protein sequence ID" value="MBP2707952.1"/>
    <property type="molecule type" value="Genomic_DNA"/>
</dbReference>
<evidence type="ECO:0000313" key="1">
    <source>
        <dbReference type="EMBL" id="MBP2707952.1"/>
    </source>
</evidence>
<dbReference type="RefSeq" id="WP_210159217.1">
    <property type="nucleotide sequence ID" value="NZ_JAFCNB010000025.1"/>
</dbReference>
<sequence>MPVFSDIDIDRFVRDGFLKLEEAFPRETGDRIRDLLWEQIGLSPDRPVVWAADHTGQGPFGEAIGSPRLAEAFDQLAGAGGWVPRGTVGMAPIRFPSEDDSGDTGWHIDQNDPGPGGAWGVVTAHPRTMLLLLLYSEVGPGDAPTRIRVGSHLDAARVLEPYGEAGVEFFASGPLLDEASAHRPVAYATGLPGDAYLCHPFLIHAAQRHRGSRPRFMSQMPVFLSRPLRPDNPAPLGRALRAAPAG</sequence>
<comment type="caution">
    <text evidence="1">The sequence shown here is derived from an EMBL/GenBank/DDBJ whole genome shotgun (WGS) entry which is preliminary data.</text>
</comment>
<protein>
    <submittedName>
        <fullName evidence="1">Phytanoyl-CoA dioxygenase</fullName>
    </submittedName>
</protein>
<dbReference type="SUPFAM" id="SSF51197">
    <property type="entry name" value="Clavaminate synthase-like"/>
    <property type="match status" value="1"/>
</dbReference>
<reference evidence="1" key="1">
    <citation type="submission" date="2021-02" db="EMBL/GenBank/DDBJ databases">
        <title>Draft genome sequence of Microbispora sp. RL4-1S isolated from rice leaves in Thailand.</title>
        <authorList>
            <person name="Muangham S."/>
            <person name="Duangmal K."/>
        </authorList>
    </citation>
    <scope>NUCLEOTIDE SEQUENCE</scope>
    <source>
        <strain evidence="1">RL4-1S</strain>
    </source>
</reference>
<accession>A0A941AM38</accession>
<evidence type="ECO:0000313" key="2">
    <source>
        <dbReference type="Proteomes" id="UP000674234"/>
    </source>
</evidence>
<dbReference type="GO" id="GO:0051213">
    <property type="term" value="F:dioxygenase activity"/>
    <property type="evidence" value="ECO:0007669"/>
    <property type="project" value="UniProtKB-KW"/>
</dbReference>
<keyword evidence="2" id="KW-1185">Reference proteome</keyword>
<name>A0A941AM38_9ACTN</name>
<proteinExistence type="predicted"/>
<dbReference type="AlphaFoldDB" id="A0A941AM38"/>
<gene>
    <name evidence="1" type="ORF">JOL79_29645</name>
</gene>
<keyword evidence="1" id="KW-0223">Dioxygenase</keyword>
<organism evidence="1 2">
    <name type="scientific">Microbispora oryzae</name>
    <dbReference type="NCBI Taxonomy" id="2806554"/>
    <lineage>
        <taxon>Bacteria</taxon>
        <taxon>Bacillati</taxon>
        <taxon>Actinomycetota</taxon>
        <taxon>Actinomycetes</taxon>
        <taxon>Streptosporangiales</taxon>
        <taxon>Streptosporangiaceae</taxon>
        <taxon>Microbispora</taxon>
    </lineage>
</organism>
<dbReference type="Proteomes" id="UP000674234">
    <property type="component" value="Unassembled WGS sequence"/>
</dbReference>
<keyword evidence="1" id="KW-0560">Oxidoreductase</keyword>